<name>C5P2A1_COCP7</name>
<evidence type="ECO:0000313" key="2">
    <source>
        <dbReference type="Proteomes" id="UP000009084"/>
    </source>
</evidence>
<proteinExistence type="predicted"/>
<evidence type="ECO:0000313" key="1">
    <source>
        <dbReference type="EMBL" id="EER29004.1"/>
    </source>
</evidence>
<dbReference type="Proteomes" id="UP000009084">
    <property type="component" value="Unassembled WGS sequence"/>
</dbReference>
<dbReference type="OrthoDB" id="4197948at2759"/>
<dbReference type="VEuPathDB" id="FungiDB:CPC735_037100"/>
<dbReference type="EMBL" id="ACFW01000012">
    <property type="protein sequence ID" value="EER29004.1"/>
    <property type="molecule type" value="Genomic_DNA"/>
</dbReference>
<accession>C5P2A1</accession>
<dbReference type="AlphaFoldDB" id="C5P2A1"/>
<protein>
    <submittedName>
        <fullName evidence="1">Uncharacterized protein</fullName>
    </submittedName>
</protein>
<dbReference type="HOGENOM" id="CLU_1107020_0_0_1"/>
<sequence length="252" mass="27828">MAILDGIEVQVRVVSVDKALKEADICADDSCHSDIVPWAKDPMRVEKRVNAPPGQVFSICMRIAPSFDFSAGDGLHITLKLDNGKAANHYYSVKFTELEADEDGWWMKHIDNAVVNCEDGCRKAYFSFAYLPASSYIVIELHAVPVGYYSDVDYPQGKVAVTIIRVSHITMPPKKATVTNPGPTLPPGIPGSAICYKVGELEVFDPPMVHEQVSPVDDPDEKPRHFVFHYKVISKSPMGGLLPLLLIAYQNL</sequence>
<comment type="caution">
    <text evidence="1">The sequence shown here is derived from an EMBL/GenBank/DDBJ whole genome shotgun (WGS) entry which is preliminary data.</text>
</comment>
<gene>
    <name evidence="1" type="ORF">CPC735_037100</name>
</gene>
<organism evidence="1 2">
    <name type="scientific">Coccidioides posadasii (strain C735)</name>
    <name type="common">Valley fever fungus</name>
    <dbReference type="NCBI Taxonomy" id="222929"/>
    <lineage>
        <taxon>Eukaryota</taxon>
        <taxon>Fungi</taxon>
        <taxon>Dikarya</taxon>
        <taxon>Ascomycota</taxon>
        <taxon>Pezizomycotina</taxon>
        <taxon>Eurotiomycetes</taxon>
        <taxon>Eurotiomycetidae</taxon>
        <taxon>Onygenales</taxon>
        <taxon>Onygenaceae</taxon>
        <taxon>Coccidioides</taxon>
    </lineage>
</organism>
<reference evidence="1 2" key="1">
    <citation type="journal article" date="2009" name="Genome Res.">
        <title>Comparative genomic analyses of the human fungal pathogens Coccidioides and their relatives.</title>
        <authorList>
            <person name="Sharpton T.J."/>
            <person name="Stajich J.E."/>
            <person name="Rounsley S.D."/>
            <person name="Gardner M.J."/>
            <person name="Wortman J.R."/>
            <person name="Jordar V.S."/>
            <person name="Maiti R."/>
            <person name="Kodira C.D."/>
            <person name="Neafsey D.E."/>
            <person name="Zeng Q."/>
            <person name="Hung C.-Y."/>
            <person name="McMahan C."/>
            <person name="Muszewska A."/>
            <person name="Grynberg M."/>
            <person name="Mandel M.A."/>
            <person name="Kellner E.M."/>
            <person name="Barker B.M."/>
            <person name="Galgiani J.N."/>
            <person name="Orbach M.J."/>
            <person name="Kirkland T.N."/>
            <person name="Cole G.T."/>
            <person name="Henn M.R."/>
            <person name="Birren B.W."/>
            <person name="Taylor J.W."/>
        </authorList>
    </citation>
    <scope>NUCLEOTIDE SEQUENCE [LARGE SCALE GENOMIC DNA]</scope>
    <source>
        <strain evidence="2">C735</strain>
    </source>
</reference>